<gene>
    <name evidence="6" type="ORF">Pla163_34320</name>
</gene>
<feature type="transmembrane region" description="Helical" evidence="5">
    <location>
        <begin position="105"/>
        <end position="125"/>
    </location>
</feature>
<protein>
    <recommendedName>
        <fullName evidence="8">DoxX</fullName>
    </recommendedName>
</protein>
<accession>A0A518D475</accession>
<evidence type="ECO:0000256" key="4">
    <source>
        <dbReference type="ARBA" id="ARBA00023136"/>
    </source>
</evidence>
<evidence type="ECO:0000256" key="2">
    <source>
        <dbReference type="ARBA" id="ARBA00022692"/>
    </source>
</evidence>
<comment type="subcellular location">
    <subcellularLocation>
        <location evidence="1">Membrane</location>
        <topology evidence="1">Multi-pass membrane protein</topology>
    </subcellularLocation>
</comment>
<evidence type="ECO:0000256" key="1">
    <source>
        <dbReference type="ARBA" id="ARBA00004141"/>
    </source>
</evidence>
<keyword evidence="3 5" id="KW-1133">Transmembrane helix</keyword>
<feature type="transmembrane region" description="Helical" evidence="5">
    <location>
        <begin position="78"/>
        <end position="99"/>
    </location>
</feature>
<feature type="transmembrane region" description="Helical" evidence="5">
    <location>
        <begin position="53"/>
        <end position="71"/>
    </location>
</feature>
<dbReference type="Proteomes" id="UP000319342">
    <property type="component" value="Chromosome"/>
</dbReference>
<keyword evidence="7" id="KW-1185">Reference proteome</keyword>
<dbReference type="EMBL" id="CP036290">
    <property type="protein sequence ID" value="QDU86281.1"/>
    <property type="molecule type" value="Genomic_DNA"/>
</dbReference>
<dbReference type="GO" id="GO:0016020">
    <property type="term" value="C:membrane"/>
    <property type="evidence" value="ECO:0007669"/>
    <property type="project" value="UniProtKB-SubCell"/>
</dbReference>
<organism evidence="6 7">
    <name type="scientific">Rohdeia mirabilis</name>
    <dbReference type="NCBI Taxonomy" id="2528008"/>
    <lineage>
        <taxon>Bacteria</taxon>
        <taxon>Pseudomonadati</taxon>
        <taxon>Planctomycetota</taxon>
        <taxon>Planctomycetia</taxon>
        <taxon>Planctomycetia incertae sedis</taxon>
        <taxon>Rohdeia</taxon>
    </lineage>
</organism>
<evidence type="ECO:0008006" key="8">
    <source>
        <dbReference type="Google" id="ProtNLM"/>
    </source>
</evidence>
<reference evidence="6 7" key="1">
    <citation type="submission" date="2019-02" db="EMBL/GenBank/DDBJ databases">
        <title>Deep-cultivation of Planctomycetes and their phenomic and genomic characterization uncovers novel biology.</title>
        <authorList>
            <person name="Wiegand S."/>
            <person name="Jogler M."/>
            <person name="Boedeker C."/>
            <person name="Pinto D."/>
            <person name="Vollmers J."/>
            <person name="Rivas-Marin E."/>
            <person name="Kohn T."/>
            <person name="Peeters S.H."/>
            <person name="Heuer A."/>
            <person name="Rast P."/>
            <person name="Oberbeckmann S."/>
            <person name="Bunk B."/>
            <person name="Jeske O."/>
            <person name="Meyerdierks A."/>
            <person name="Storesund J.E."/>
            <person name="Kallscheuer N."/>
            <person name="Luecker S."/>
            <person name="Lage O.M."/>
            <person name="Pohl T."/>
            <person name="Merkel B.J."/>
            <person name="Hornburger P."/>
            <person name="Mueller R.-W."/>
            <person name="Bruemmer F."/>
            <person name="Labrenz M."/>
            <person name="Spormann A.M."/>
            <person name="Op den Camp H."/>
            <person name="Overmann J."/>
            <person name="Amann R."/>
            <person name="Jetten M.S.M."/>
            <person name="Mascher T."/>
            <person name="Medema M.H."/>
            <person name="Devos D.P."/>
            <person name="Kaster A.-K."/>
            <person name="Ovreas L."/>
            <person name="Rohde M."/>
            <person name="Galperin M.Y."/>
            <person name="Jogler C."/>
        </authorList>
    </citation>
    <scope>NUCLEOTIDE SEQUENCE [LARGE SCALE GENOMIC DNA]</scope>
    <source>
        <strain evidence="6 7">Pla163</strain>
    </source>
</reference>
<proteinExistence type="predicted"/>
<evidence type="ECO:0000313" key="6">
    <source>
        <dbReference type="EMBL" id="QDU86281.1"/>
    </source>
</evidence>
<dbReference type="AlphaFoldDB" id="A0A518D475"/>
<evidence type="ECO:0000313" key="7">
    <source>
        <dbReference type="Proteomes" id="UP000319342"/>
    </source>
</evidence>
<dbReference type="InterPro" id="IPR032808">
    <property type="entry name" value="DoxX"/>
</dbReference>
<dbReference type="OrthoDB" id="8161897at2"/>
<dbReference type="RefSeq" id="WP_145191226.1">
    <property type="nucleotide sequence ID" value="NZ_CP036290.1"/>
</dbReference>
<dbReference type="Pfam" id="PF13564">
    <property type="entry name" value="DoxX_2"/>
    <property type="match status" value="1"/>
</dbReference>
<name>A0A518D475_9BACT</name>
<feature type="transmembrane region" description="Helical" evidence="5">
    <location>
        <begin position="12"/>
        <end position="33"/>
    </location>
</feature>
<keyword evidence="2 5" id="KW-0812">Transmembrane</keyword>
<evidence type="ECO:0000256" key="5">
    <source>
        <dbReference type="SAM" id="Phobius"/>
    </source>
</evidence>
<evidence type="ECO:0000256" key="3">
    <source>
        <dbReference type="ARBA" id="ARBA00022989"/>
    </source>
</evidence>
<keyword evidence="4 5" id="KW-0472">Membrane</keyword>
<sequence>MDTPLPTRSTRATVTTWIAQVVAAAILGQTLFFKFSGAPEAVALFEKLGVEPFGRIGLGVVELIAVVLLLVPRTAALGGALTVGLMVGAVASHLTVLGIEVEGDGGTLFALALVTLVAGSITTWIRRGELPVVGPELVPDAGRAGSGR</sequence>